<evidence type="ECO:0000256" key="2">
    <source>
        <dbReference type="ARBA" id="ARBA00004950"/>
    </source>
</evidence>
<dbReference type="STRING" id="1121476.SAMN02745751_01094"/>
<dbReference type="InterPro" id="IPR027477">
    <property type="entry name" value="Succ_DH/fumarate_Rdtase_cat_sf"/>
</dbReference>
<dbReference type="EC" id="1.4.3.16" evidence="4"/>
<sequence length="481" mass="54028">MKILNTDVLIIGTGVAGLYCALNLDRNLNVVMLSKQSPEECNTNLAQGGIAVRYDENDYEDFFNDTMKAGMYLNNEDSVKILVDESRDSILDLDRLGVPFNKNDGEFEYTREGAHARNRIVHCNDKSGKMVFETLYDHVRKLENVQILENTAMFDIEEKDGKCLGAYCLSEKRNPVFDKTHETIYIGSKMTVLATGGIGGIFKNSTNQSCLTGDGMAIAENHGVELATPDYIQFHPTALYLEERADKRRFLISESLRGEGALLYNCNGERFVDELLPRNTVTKAILEELEKTDSQCVYLDISHLDGSFLKGRFPKIYTECLKYGIDITSDRIPVTPSQHYHMGGIGVDLNSRTSMGCLYATGECACTGVHGGNRLASNSLLEGLVFSKRAADDINRCLETKKYKKIIEGFHDEIAMSMEELPGKVNWNIHALDLNRRRFLEPRFCFSTDEGKALVKGNRKKAMEIIGNLRKDLINELVDSR</sequence>
<dbReference type="RefSeq" id="WP_073048341.1">
    <property type="nucleotide sequence ID" value="NZ_FQZL01000007.1"/>
</dbReference>
<dbReference type="SUPFAM" id="SSF51905">
    <property type="entry name" value="FAD/NAD(P)-binding domain"/>
    <property type="match status" value="1"/>
</dbReference>
<dbReference type="SUPFAM" id="SSF56425">
    <property type="entry name" value="Succinate dehydrogenase/fumarate reductase flavoprotein, catalytic domain"/>
    <property type="match status" value="1"/>
</dbReference>
<dbReference type="Proteomes" id="UP000184052">
    <property type="component" value="Unassembled WGS sequence"/>
</dbReference>
<accession>A0A1M6E7I3</accession>
<dbReference type="InterPro" id="IPR003953">
    <property type="entry name" value="FAD-dep_OxRdtase_2_FAD-bd"/>
</dbReference>
<evidence type="ECO:0000256" key="1">
    <source>
        <dbReference type="ARBA" id="ARBA00001974"/>
    </source>
</evidence>
<dbReference type="GO" id="GO:0008734">
    <property type="term" value="F:L-aspartate oxidase activity"/>
    <property type="evidence" value="ECO:0007669"/>
    <property type="project" value="UniProtKB-EC"/>
</dbReference>
<evidence type="ECO:0000256" key="7">
    <source>
        <dbReference type="ARBA" id="ARBA00022642"/>
    </source>
</evidence>
<dbReference type="AlphaFoldDB" id="A0A1M6E7I3"/>
<dbReference type="PANTHER" id="PTHR42716:SF2">
    <property type="entry name" value="L-ASPARTATE OXIDASE, CHLOROPLASTIC"/>
    <property type="match status" value="1"/>
</dbReference>
<evidence type="ECO:0000256" key="6">
    <source>
        <dbReference type="ARBA" id="ARBA00022630"/>
    </source>
</evidence>
<evidence type="ECO:0000259" key="12">
    <source>
        <dbReference type="Pfam" id="PF00890"/>
    </source>
</evidence>
<dbReference type="FunFam" id="3.90.700.10:FF:000002">
    <property type="entry name" value="L-aspartate oxidase"/>
    <property type="match status" value="1"/>
</dbReference>
<dbReference type="PANTHER" id="PTHR42716">
    <property type="entry name" value="L-ASPARTATE OXIDASE"/>
    <property type="match status" value="1"/>
</dbReference>
<dbReference type="NCBIfam" id="NF004820">
    <property type="entry name" value="PRK06175.1"/>
    <property type="match status" value="1"/>
</dbReference>
<dbReference type="EMBL" id="FQZL01000007">
    <property type="protein sequence ID" value="SHI81363.1"/>
    <property type="molecule type" value="Genomic_DNA"/>
</dbReference>
<comment type="catalytic activity">
    <reaction evidence="11">
        <text>L-aspartate + O2 = iminosuccinate + H2O2</text>
        <dbReference type="Rhea" id="RHEA:25876"/>
        <dbReference type="ChEBI" id="CHEBI:15379"/>
        <dbReference type="ChEBI" id="CHEBI:16240"/>
        <dbReference type="ChEBI" id="CHEBI:29991"/>
        <dbReference type="ChEBI" id="CHEBI:77875"/>
        <dbReference type="EC" id="1.4.3.16"/>
    </reaction>
    <physiologicalReaction direction="left-to-right" evidence="11">
        <dbReference type="Rhea" id="RHEA:25877"/>
    </physiologicalReaction>
</comment>
<organism evidence="13 14">
    <name type="scientific">Dethiosulfatibacter aminovorans DSM 17477</name>
    <dbReference type="NCBI Taxonomy" id="1121476"/>
    <lineage>
        <taxon>Bacteria</taxon>
        <taxon>Bacillati</taxon>
        <taxon>Bacillota</taxon>
        <taxon>Tissierellia</taxon>
        <taxon>Dethiosulfatibacter</taxon>
    </lineage>
</organism>
<dbReference type="Gene3D" id="3.50.50.60">
    <property type="entry name" value="FAD/NAD(P)-binding domain"/>
    <property type="match status" value="1"/>
</dbReference>
<keyword evidence="6" id="KW-0285">Flavoprotein</keyword>
<dbReference type="InterPro" id="IPR036188">
    <property type="entry name" value="FAD/NAD-bd_sf"/>
</dbReference>
<dbReference type="UniPathway" id="UPA00253">
    <property type="reaction ID" value="UER00326"/>
</dbReference>
<evidence type="ECO:0000313" key="13">
    <source>
        <dbReference type="EMBL" id="SHI81363.1"/>
    </source>
</evidence>
<gene>
    <name evidence="13" type="ORF">SAMN02745751_01094</name>
</gene>
<comment type="similarity">
    <text evidence="3">Belongs to the FAD-dependent oxidoreductase 2 family. NadB subfamily.</text>
</comment>
<dbReference type="GO" id="GO:0033765">
    <property type="term" value="F:steroid dehydrogenase activity, acting on the CH-CH group of donors"/>
    <property type="evidence" value="ECO:0007669"/>
    <property type="project" value="UniProtKB-ARBA"/>
</dbReference>
<name>A0A1M6E7I3_9FIRM</name>
<evidence type="ECO:0000256" key="4">
    <source>
        <dbReference type="ARBA" id="ARBA00012173"/>
    </source>
</evidence>
<evidence type="ECO:0000256" key="5">
    <source>
        <dbReference type="ARBA" id="ARBA00021901"/>
    </source>
</evidence>
<dbReference type="InterPro" id="IPR005288">
    <property type="entry name" value="NadB"/>
</dbReference>
<keyword evidence="7" id="KW-0662">Pyridine nucleotide biosynthesis</keyword>
<evidence type="ECO:0000256" key="9">
    <source>
        <dbReference type="ARBA" id="ARBA00023002"/>
    </source>
</evidence>
<dbReference type="Pfam" id="PF00890">
    <property type="entry name" value="FAD_binding_2"/>
    <property type="match status" value="1"/>
</dbReference>
<proteinExistence type="inferred from homology"/>
<comment type="pathway">
    <text evidence="2">Cofactor biosynthesis; NAD(+) biosynthesis; iminoaspartate from L-aspartate (oxidase route): step 1/1.</text>
</comment>
<keyword evidence="9" id="KW-0560">Oxidoreductase</keyword>
<keyword evidence="14" id="KW-1185">Reference proteome</keyword>
<evidence type="ECO:0000256" key="8">
    <source>
        <dbReference type="ARBA" id="ARBA00022827"/>
    </source>
</evidence>
<evidence type="ECO:0000256" key="11">
    <source>
        <dbReference type="ARBA" id="ARBA00048305"/>
    </source>
</evidence>
<feature type="domain" description="FAD-dependent oxidoreductase 2 FAD-binding" evidence="12">
    <location>
        <begin position="7"/>
        <end position="380"/>
    </location>
</feature>
<dbReference type="GO" id="GO:0034628">
    <property type="term" value="P:'de novo' NAD+ biosynthetic process from L-aspartate"/>
    <property type="evidence" value="ECO:0007669"/>
    <property type="project" value="TreeGrafter"/>
</dbReference>
<dbReference type="Gene3D" id="3.90.700.10">
    <property type="entry name" value="Succinate dehydrogenase/fumarate reductase flavoprotein, catalytic domain"/>
    <property type="match status" value="1"/>
</dbReference>
<reference evidence="13 14" key="1">
    <citation type="submission" date="2016-11" db="EMBL/GenBank/DDBJ databases">
        <authorList>
            <person name="Jaros S."/>
            <person name="Januszkiewicz K."/>
            <person name="Wedrychowicz H."/>
        </authorList>
    </citation>
    <scope>NUCLEOTIDE SEQUENCE [LARGE SCALE GENOMIC DNA]</scope>
    <source>
        <strain evidence="13 14">DSM 17477</strain>
    </source>
</reference>
<comment type="cofactor">
    <cofactor evidence="1">
        <name>FAD</name>
        <dbReference type="ChEBI" id="CHEBI:57692"/>
    </cofactor>
</comment>
<evidence type="ECO:0000313" key="14">
    <source>
        <dbReference type="Proteomes" id="UP000184052"/>
    </source>
</evidence>
<protein>
    <recommendedName>
        <fullName evidence="5">L-aspartate oxidase</fullName>
        <ecNumber evidence="4">1.4.3.16</ecNumber>
    </recommendedName>
    <alternativeName>
        <fullName evidence="10">Quinolinate synthase B</fullName>
    </alternativeName>
</protein>
<evidence type="ECO:0000256" key="3">
    <source>
        <dbReference type="ARBA" id="ARBA00008562"/>
    </source>
</evidence>
<keyword evidence="8" id="KW-0274">FAD</keyword>
<evidence type="ECO:0000256" key="10">
    <source>
        <dbReference type="ARBA" id="ARBA00030386"/>
    </source>
</evidence>
<dbReference type="OrthoDB" id="9806724at2"/>